<dbReference type="InterPro" id="IPR016169">
    <property type="entry name" value="FAD-bd_PCMH_sub2"/>
</dbReference>
<keyword evidence="5" id="KW-0560">Oxidoreductase</keyword>
<dbReference type="RefSeq" id="WP_344302891.1">
    <property type="nucleotide sequence ID" value="NZ_BAAAQQ010000004.1"/>
</dbReference>
<dbReference type="InterPro" id="IPR006094">
    <property type="entry name" value="Oxid_FAD_bind_N"/>
</dbReference>
<evidence type="ECO:0000256" key="2">
    <source>
        <dbReference type="ARBA" id="ARBA00005466"/>
    </source>
</evidence>
<dbReference type="Gene3D" id="3.30.465.10">
    <property type="match status" value="1"/>
</dbReference>
<evidence type="ECO:0000256" key="5">
    <source>
        <dbReference type="ARBA" id="ARBA00023002"/>
    </source>
</evidence>
<dbReference type="Proteomes" id="UP001500575">
    <property type="component" value="Unassembled WGS sequence"/>
</dbReference>
<accession>A0ABP5JMH5</accession>
<dbReference type="Pfam" id="PF01565">
    <property type="entry name" value="FAD_binding_4"/>
    <property type="match status" value="1"/>
</dbReference>
<dbReference type="PROSITE" id="PS51387">
    <property type="entry name" value="FAD_PCMH"/>
    <property type="match status" value="1"/>
</dbReference>
<organism evidence="7 8">
    <name type="scientific">Nocardioides bigeumensis</name>
    <dbReference type="NCBI Taxonomy" id="433657"/>
    <lineage>
        <taxon>Bacteria</taxon>
        <taxon>Bacillati</taxon>
        <taxon>Actinomycetota</taxon>
        <taxon>Actinomycetes</taxon>
        <taxon>Propionibacteriales</taxon>
        <taxon>Nocardioidaceae</taxon>
        <taxon>Nocardioides</taxon>
    </lineage>
</organism>
<evidence type="ECO:0000256" key="3">
    <source>
        <dbReference type="ARBA" id="ARBA00022630"/>
    </source>
</evidence>
<comment type="cofactor">
    <cofactor evidence="1">
        <name>FAD</name>
        <dbReference type="ChEBI" id="CHEBI:57692"/>
    </cofactor>
</comment>
<evidence type="ECO:0000256" key="1">
    <source>
        <dbReference type="ARBA" id="ARBA00001974"/>
    </source>
</evidence>
<dbReference type="PANTHER" id="PTHR42973:SF39">
    <property type="entry name" value="FAD-BINDING PCMH-TYPE DOMAIN-CONTAINING PROTEIN"/>
    <property type="match status" value="1"/>
</dbReference>
<keyword evidence="8" id="KW-1185">Reference proteome</keyword>
<feature type="domain" description="FAD-binding PCMH-type" evidence="6">
    <location>
        <begin position="35"/>
        <end position="205"/>
    </location>
</feature>
<evidence type="ECO:0000313" key="8">
    <source>
        <dbReference type="Proteomes" id="UP001500575"/>
    </source>
</evidence>
<evidence type="ECO:0000313" key="7">
    <source>
        <dbReference type="EMBL" id="GAA2120103.1"/>
    </source>
</evidence>
<comment type="similarity">
    <text evidence="2">Belongs to the oxygen-dependent FAD-linked oxidoreductase family.</text>
</comment>
<dbReference type="Gene3D" id="3.30.43.10">
    <property type="entry name" value="Uridine Diphospho-n-acetylenolpyruvylglucosamine Reductase, domain 2"/>
    <property type="match status" value="1"/>
</dbReference>
<dbReference type="EMBL" id="BAAAQQ010000004">
    <property type="protein sequence ID" value="GAA2120103.1"/>
    <property type="molecule type" value="Genomic_DNA"/>
</dbReference>
<proteinExistence type="inferred from homology"/>
<dbReference type="Gene3D" id="3.40.462.20">
    <property type="match status" value="1"/>
</dbReference>
<keyword evidence="3" id="KW-0285">Flavoprotein</keyword>
<dbReference type="SUPFAM" id="SSF56176">
    <property type="entry name" value="FAD-binding/transporter-associated domain-like"/>
    <property type="match status" value="1"/>
</dbReference>
<evidence type="ECO:0000256" key="4">
    <source>
        <dbReference type="ARBA" id="ARBA00022827"/>
    </source>
</evidence>
<reference evidence="8" key="1">
    <citation type="journal article" date="2019" name="Int. J. Syst. Evol. Microbiol.">
        <title>The Global Catalogue of Microorganisms (GCM) 10K type strain sequencing project: providing services to taxonomists for standard genome sequencing and annotation.</title>
        <authorList>
            <consortium name="The Broad Institute Genomics Platform"/>
            <consortium name="The Broad Institute Genome Sequencing Center for Infectious Disease"/>
            <person name="Wu L."/>
            <person name="Ma J."/>
        </authorList>
    </citation>
    <scope>NUCLEOTIDE SEQUENCE [LARGE SCALE GENOMIC DNA]</scope>
    <source>
        <strain evidence="8">JCM 16021</strain>
    </source>
</reference>
<evidence type="ECO:0000259" key="6">
    <source>
        <dbReference type="PROSITE" id="PS51387"/>
    </source>
</evidence>
<keyword evidence="4" id="KW-0274">FAD</keyword>
<dbReference type="InterPro" id="IPR016166">
    <property type="entry name" value="FAD-bd_PCMH"/>
</dbReference>
<name>A0ABP5JMH5_9ACTN</name>
<dbReference type="InterPro" id="IPR016167">
    <property type="entry name" value="FAD-bd_PCMH_sub1"/>
</dbReference>
<comment type="caution">
    <text evidence="7">The sequence shown here is derived from an EMBL/GenBank/DDBJ whole genome shotgun (WGS) entry which is preliminary data.</text>
</comment>
<dbReference type="InterPro" id="IPR050416">
    <property type="entry name" value="FAD-linked_Oxidoreductase"/>
</dbReference>
<gene>
    <name evidence="7" type="ORF">GCM10009843_13330</name>
</gene>
<dbReference type="PANTHER" id="PTHR42973">
    <property type="entry name" value="BINDING OXIDOREDUCTASE, PUTATIVE (AFU_ORTHOLOGUE AFUA_1G17690)-RELATED"/>
    <property type="match status" value="1"/>
</dbReference>
<protein>
    <submittedName>
        <fullName evidence="7">FAD-binding oxidoreductase</fullName>
    </submittedName>
</protein>
<dbReference type="InterPro" id="IPR036318">
    <property type="entry name" value="FAD-bd_PCMH-like_sf"/>
</dbReference>
<sequence>MTVEIDTRTDRAPGRLVRPGDRDWDAVRGAFNVLVDQRPEAIALPTDAAQVASVVGWARERGLRITAQTTGHNAGPLGSLDGTVIVNTSALTGVRVDERVRQVSVGAATRWREVTPLLAPRGLAGLHGSSPEVGVAGYSLGGGIGWLSRKHGMQTNAVTALEVVTADGRLVRADHEHEPDLFWALRGGGGSYGVVTGIDFEVQPLKELYAGALFFPVERAADVLHTWTGLLASYPEELTTWASIIHFPPLPEVPEPVRGRSFIVVLVAFLGDEADGSDLLRPLRALGPVMDSLAVQSPLGLNRLAMDPEQPLPFRSTTALLDRLTPAAIEEVARVGGAGSALGLVEFRHVGGALHRAPEGAGARATLPGDIAFLSLGVVPDPAAEPVVREQLLALEAALLPERAGDYPNFVMDPADPSAFFDRATWARLRRVKDAYDPDDLFRGNHHVPPSPTPR</sequence>